<sequence length="158" mass="17067">MKFSNPDKLTPPAMAAVRFPVKNLSRSSTTMSDFGVVWRIVGDFGDIDIVHVVAEKPSHGGNEAGFSSTGSSVESDLIFVFNSASTTTVSKLAGCVKGIDLHRSFSPERFRLDSIGVRFLIGPTNSGAEESITNRLGSVEVEEDVLDEEIEKREKGSE</sequence>
<accession>A0A7J6DW91</accession>
<gene>
    <name evidence="1" type="ORF">G4B88_030906</name>
</gene>
<evidence type="ECO:0000313" key="2">
    <source>
        <dbReference type="Proteomes" id="UP000583929"/>
    </source>
</evidence>
<protein>
    <submittedName>
        <fullName evidence="1">Uncharacterized protein</fullName>
    </submittedName>
</protein>
<name>A0A7J6DW91_CANSA</name>
<dbReference type="Proteomes" id="UP000583929">
    <property type="component" value="Unassembled WGS sequence"/>
</dbReference>
<keyword evidence="2" id="KW-1185">Reference proteome</keyword>
<reference evidence="1 2" key="1">
    <citation type="journal article" date="2020" name="bioRxiv">
        <title>Sequence and annotation of 42 cannabis genomes reveals extensive copy number variation in cannabinoid synthesis and pathogen resistance genes.</title>
        <authorList>
            <person name="Mckernan K.J."/>
            <person name="Helbert Y."/>
            <person name="Kane L.T."/>
            <person name="Ebling H."/>
            <person name="Zhang L."/>
            <person name="Liu B."/>
            <person name="Eaton Z."/>
            <person name="Mclaughlin S."/>
            <person name="Kingan S."/>
            <person name="Baybayan P."/>
            <person name="Concepcion G."/>
            <person name="Jordan M."/>
            <person name="Riva A."/>
            <person name="Barbazuk W."/>
            <person name="Harkins T."/>
        </authorList>
    </citation>
    <scope>NUCLEOTIDE SEQUENCE [LARGE SCALE GENOMIC DNA]</scope>
    <source>
        <strain evidence="2">cv. Jamaican Lion 4</strain>
        <tissue evidence="1">Leaf</tissue>
    </source>
</reference>
<dbReference type="EMBL" id="JAATIQ010000601">
    <property type="protein sequence ID" value="KAF4350388.1"/>
    <property type="molecule type" value="Genomic_DNA"/>
</dbReference>
<organism evidence="1 2">
    <name type="scientific">Cannabis sativa</name>
    <name type="common">Hemp</name>
    <name type="synonym">Marijuana</name>
    <dbReference type="NCBI Taxonomy" id="3483"/>
    <lineage>
        <taxon>Eukaryota</taxon>
        <taxon>Viridiplantae</taxon>
        <taxon>Streptophyta</taxon>
        <taxon>Embryophyta</taxon>
        <taxon>Tracheophyta</taxon>
        <taxon>Spermatophyta</taxon>
        <taxon>Magnoliopsida</taxon>
        <taxon>eudicotyledons</taxon>
        <taxon>Gunneridae</taxon>
        <taxon>Pentapetalae</taxon>
        <taxon>rosids</taxon>
        <taxon>fabids</taxon>
        <taxon>Rosales</taxon>
        <taxon>Cannabaceae</taxon>
        <taxon>Cannabis</taxon>
    </lineage>
</organism>
<dbReference type="AlphaFoldDB" id="A0A7J6DW91"/>
<comment type="caution">
    <text evidence="1">The sequence shown here is derived from an EMBL/GenBank/DDBJ whole genome shotgun (WGS) entry which is preliminary data.</text>
</comment>
<proteinExistence type="predicted"/>
<evidence type="ECO:0000313" key="1">
    <source>
        <dbReference type="EMBL" id="KAF4350388.1"/>
    </source>
</evidence>